<protein>
    <submittedName>
        <fullName evidence="1">Uncharacterized protein</fullName>
    </submittedName>
</protein>
<dbReference type="AlphaFoldDB" id="A0A0A9C9W5"/>
<reference evidence="1" key="2">
    <citation type="journal article" date="2015" name="Data Brief">
        <title>Shoot transcriptome of the giant reed, Arundo donax.</title>
        <authorList>
            <person name="Barrero R.A."/>
            <person name="Guerrero F.D."/>
            <person name="Moolhuijzen P."/>
            <person name="Goolsby J.A."/>
            <person name="Tidwell J."/>
            <person name="Bellgard S.E."/>
            <person name="Bellgard M.I."/>
        </authorList>
    </citation>
    <scope>NUCLEOTIDE SEQUENCE</scope>
    <source>
        <tissue evidence="1">Shoot tissue taken approximately 20 cm above the soil surface</tissue>
    </source>
</reference>
<name>A0A0A9C9W5_ARUDO</name>
<accession>A0A0A9C9W5</accession>
<sequence length="61" mass="6899">MGRFTFSGITHRQSSPPLGGSVFFLSELNQSSSSPFLDYKSYVYSLTWFCGVTFELYLSVK</sequence>
<evidence type="ECO:0000313" key="1">
    <source>
        <dbReference type="EMBL" id="JAD71248.1"/>
    </source>
</evidence>
<proteinExistence type="predicted"/>
<dbReference type="EMBL" id="GBRH01226647">
    <property type="protein sequence ID" value="JAD71248.1"/>
    <property type="molecule type" value="Transcribed_RNA"/>
</dbReference>
<reference evidence="1" key="1">
    <citation type="submission" date="2014-09" db="EMBL/GenBank/DDBJ databases">
        <authorList>
            <person name="Magalhaes I.L.F."/>
            <person name="Oliveira U."/>
            <person name="Santos F.R."/>
            <person name="Vidigal T.H.D.A."/>
            <person name="Brescovit A.D."/>
            <person name="Santos A.J."/>
        </authorList>
    </citation>
    <scope>NUCLEOTIDE SEQUENCE</scope>
    <source>
        <tissue evidence="1">Shoot tissue taken approximately 20 cm above the soil surface</tissue>
    </source>
</reference>
<organism evidence="1">
    <name type="scientific">Arundo donax</name>
    <name type="common">Giant reed</name>
    <name type="synonym">Donax arundinaceus</name>
    <dbReference type="NCBI Taxonomy" id="35708"/>
    <lineage>
        <taxon>Eukaryota</taxon>
        <taxon>Viridiplantae</taxon>
        <taxon>Streptophyta</taxon>
        <taxon>Embryophyta</taxon>
        <taxon>Tracheophyta</taxon>
        <taxon>Spermatophyta</taxon>
        <taxon>Magnoliopsida</taxon>
        <taxon>Liliopsida</taxon>
        <taxon>Poales</taxon>
        <taxon>Poaceae</taxon>
        <taxon>PACMAD clade</taxon>
        <taxon>Arundinoideae</taxon>
        <taxon>Arundineae</taxon>
        <taxon>Arundo</taxon>
    </lineage>
</organism>